<evidence type="ECO:0000256" key="1">
    <source>
        <dbReference type="ARBA" id="ARBA00022490"/>
    </source>
</evidence>
<dbReference type="KEGG" id="ehx:EMIHUDRAFT_361941"/>
<reference evidence="6" key="1">
    <citation type="journal article" date="2013" name="Nature">
        <title>Pan genome of the phytoplankton Emiliania underpins its global distribution.</title>
        <authorList>
            <person name="Read B.A."/>
            <person name="Kegel J."/>
            <person name="Klute M.J."/>
            <person name="Kuo A."/>
            <person name="Lefebvre S.C."/>
            <person name="Maumus F."/>
            <person name="Mayer C."/>
            <person name="Miller J."/>
            <person name="Monier A."/>
            <person name="Salamov A."/>
            <person name="Young J."/>
            <person name="Aguilar M."/>
            <person name="Claverie J.M."/>
            <person name="Frickenhaus S."/>
            <person name="Gonzalez K."/>
            <person name="Herman E.K."/>
            <person name="Lin Y.C."/>
            <person name="Napier J."/>
            <person name="Ogata H."/>
            <person name="Sarno A.F."/>
            <person name="Shmutz J."/>
            <person name="Schroeder D."/>
            <person name="de Vargas C."/>
            <person name="Verret F."/>
            <person name="von Dassow P."/>
            <person name="Valentin K."/>
            <person name="Van de Peer Y."/>
            <person name="Wheeler G."/>
            <person name="Dacks J.B."/>
            <person name="Delwiche C.F."/>
            <person name="Dyhrman S.T."/>
            <person name="Glockner G."/>
            <person name="John U."/>
            <person name="Richards T."/>
            <person name="Worden A.Z."/>
            <person name="Zhang X."/>
            <person name="Grigoriev I.V."/>
            <person name="Allen A.E."/>
            <person name="Bidle K."/>
            <person name="Borodovsky M."/>
            <person name="Bowler C."/>
            <person name="Brownlee C."/>
            <person name="Cock J.M."/>
            <person name="Elias M."/>
            <person name="Gladyshev V.N."/>
            <person name="Groth M."/>
            <person name="Guda C."/>
            <person name="Hadaegh A."/>
            <person name="Iglesias-Rodriguez M.D."/>
            <person name="Jenkins J."/>
            <person name="Jones B.M."/>
            <person name="Lawson T."/>
            <person name="Leese F."/>
            <person name="Lindquist E."/>
            <person name="Lobanov A."/>
            <person name="Lomsadze A."/>
            <person name="Malik S.B."/>
            <person name="Marsh M.E."/>
            <person name="Mackinder L."/>
            <person name="Mock T."/>
            <person name="Mueller-Roeber B."/>
            <person name="Pagarete A."/>
            <person name="Parker M."/>
            <person name="Probert I."/>
            <person name="Quesneville H."/>
            <person name="Raines C."/>
            <person name="Rensing S.A."/>
            <person name="Riano-Pachon D.M."/>
            <person name="Richier S."/>
            <person name="Rokitta S."/>
            <person name="Shiraiwa Y."/>
            <person name="Soanes D.M."/>
            <person name="van der Giezen M."/>
            <person name="Wahlund T.M."/>
            <person name="Williams B."/>
            <person name="Wilson W."/>
            <person name="Wolfe G."/>
            <person name="Wurch L.L."/>
        </authorList>
    </citation>
    <scope>NUCLEOTIDE SEQUENCE</scope>
</reference>
<dbReference type="RefSeq" id="XP_005790223.1">
    <property type="nucleotide sequence ID" value="XM_005790166.1"/>
</dbReference>
<dbReference type="GO" id="GO:0005634">
    <property type="term" value="C:nucleus"/>
    <property type="evidence" value="ECO:0007669"/>
    <property type="project" value="UniProtKB-SubCell"/>
</dbReference>
<dbReference type="AlphaFoldDB" id="A0A0D3KPV9"/>
<dbReference type="GO" id="GO:0005737">
    <property type="term" value="C:cytoplasm"/>
    <property type="evidence" value="ECO:0007669"/>
    <property type="project" value="UniProtKB-SubCell"/>
</dbReference>
<accession>A0A0D3KPV9</accession>
<dbReference type="InterPro" id="IPR001353">
    <property type="entry name" value="Proteasome_sua/b"/>
</dbReference>
<sequence length="194" mass="21964">MDFLIGFTGKDYAIIAADANAARSIMVYSQQLDKIRELDSHKLLAVGGDAADCIQEPEYIQKNMTLYAMRNGVQLTTHAAANYIRGEKSYNLRRAMSQVDMLLVGYDEGVGPSLYFLDYLASMQKLDYASHGYGGFFCNSLLDTHWRADLTEEQGLELLERCFKEVQTRFMISMPNFTIKVVDKNGVRTVERKS</sequence>
<dbReference type="CDD" id="cd03758">
    <property type="entry name" value="proteasome_beta_type_2"/>
    <property type="match status" value="1"/>
</dbReference>
<comment type="subunit">
    <text evidence="4">Component of the proteasome complex.</text>
</comment>
<dbReference type="EnsemblProtists" id="EOD37794">
    <property type="protein sequence ID" value="EOD37794"/>
    <property type="gene ID" value="EMIHUDRAFT_361941"/>
</dbReference>
<organism evidence="5 6">
    <name type="scientific">Emiliania huxleyi (strain CCMP1516)</name>
    <dbReference type="NCBI Taxonomy" id="280463"/>
    <lineage>
        <taxon>Eukaryota</taxon>
        <taxon>Haptista</taxon>
        <taxon>Haptophyta</taxon>
        <taxon>Prymnesiophyceae</taxon>
        <taxon>Isochrysidales</taxon>
        <taxon>Noelaerhabdaceae</taxon>
        <taxon>Emiliania</taxon>
    </lineage>
</organism>
<dbReference type="Pfam" id="PF00227">
    <property type="entry name" value="Proteasome"/>
    <property type="match status" value="1"/>
</dbReference>
<dbReference type="PROSITE" id="PS51476">
    <property type="entry name" value="PROTEASOME_BETA_2"/>
    <property type="match status" value="1"/>
</dbReference>
<dbReference type="InterPro" id="IPR035206">
    <property type="entry name" value="Proteasome_beta2"/>
</dbReference>
<reference evidence="5" key="2">
    <citation type="submission" date="2024-10" db="UniProtKB">
        <authorList>
            <consortium name="EnsemblProtists"/>
        </authorList>
    </citation>
    <scope>IDENTIFICATION</scope>
</reference>
<dbReference type="HOGENOM" id="CLU_035750_12_1_1"/>
<dbReference type="InterPro" id="IPR029055">
    <property type="entry name" value="Ntn_hydrolases_N"/>
</dbReference>
<proteinExistence type="inferred from homology"/>
<comment type="similarity">
    <text evidence="4">Belongs to the peptidase T1B family.</text>
</comment>
<protein>
    <recommendedName>
        <fullName evidence="4">Proteasome subunit beta</fullName>
    </recommendedName>
</protein>
<dbReference type="OMA" id="MKRDHDK"/>
<dbReference type="GO" id="GO:0010498">
    <property type="term" value="P:proteasomal protein catabolic process"/>
    <property type="evidence" value="ECO:0007669"/>
    <property type="project" value="InterPro"/>
</dbReference>
<dbReference type="GO" id="GO:0005839">
    <property type="term" value="C:proteasome core complex"/>
    <property type="evidence" value="ECO:0007669"/>
    <property type="project" value="InterPro"/>
</dbReference>
<dbReference type="SUPFAM" id="SSF56235">
    <property type="entry name" value="N-terminal nucleophile aminohydrolases (Ntn hydrolases)"/>
    <property type="match status" value="1"/>
</dbReference>
<evidence type="ECO:0000256" key="2">
    <source>
        <dbReference type="ARBA" id="ARBA00022942"/>
    </source>
</evidence>
<keyword evidence="2 4" id="KW-0647">Proteasome</keyword>
<evidence type="ECO:0000256" key="4">
    <source>
        <dbReference type="RuleBase" id="RU004203"/>
    </source>
</evidence>
<keyword evidence="1 4" id="KW-0963">Cytoplasm</keyword>
<dbReference type="GeneID" id="17283064"/>
<keyword evidence="3 4" id="KW-0539">Nucleus</keyword>
<dbReference type="Gene3D" id="3.60.20.10">
    <property type="entry name" value="Glutamine Phosphoribosylpyrophosphate, subunit 1, domain 1"/>
    <property type="match status" value="1"/>
</dbReference>
<comment type="function">
    <text evidence="4">Component of the proteasome, a multicatalytic proteinase complex which is characterized by its ability to cleave peptides with Arg, Phe, Tyr, Leu, and Glu adjacent to the leaving group at neutral or slightly basic pH. The proteasome has an ATP-dependent proteolytic activity.</text>
</comment>
<dbReference type="PANTHER" id="PTHR32194">
    <property type="entry name" value="METALLOPROTEASE TLDD"/>
    <property type="match status" value="1"/>
</dbReference>
<keyword evidence="6" id="KW-1185">Reference proteome</keyword>
<comment type="subcellular location">
    <subcellularLocation>
        <location evidence="4">Cytoplasm</location>
    </subcellularLocation>
    <subcellularLocation>
        <location evidence="4">Nucleus</location>
    </subcellularLocation>
</comment>
<dbReference type="InterPro" id="IPR016050">
    <property type="entry name" value="Proteasome_bsu_CS"/>
</dbReference>
<evidence type="ECO:0000313" key="5">
    <source>
        <dbReference type="EnsemblProtists" id="EOD37794"/>
    </source>
</evidence>
<dbReference type="PANTHER" id="PTHR32194:SF2">
    <property type="entry name" value="PROTEASOME SUBUNIT BETA TYPE-1"/>
    <property type="match status" value="1"/>
</dbReference>
<dbReference type="eggNOG" id="KOG0177">
    <property type="taxonomic scope" value="Eukaryota"/>
</dbReference>
<dbReference type="PaxDb" id="2903-EOD37794"/>
<dbReference type="STRING" id="2903.R1FWA3"/>
<dbReference type="InterPro" id="IPR023333">
    <property type="entry name" value="Proteasome_suB-type"/>
</dbReference>
<name>A0A0D3KPV9_EMIH1</name>
<dbReference type="Proteomes" id="UP000013827">
    <property type="component" value="Unassembled WGS sequence"/>
</dbReference>
<evidence type="ECO:0000256" key="3">
    <source>
        <dbReference type="ARBA" id="ARBA00023242"/>
    </source>
</evidence>
<evidence type="ECO:0000313" key="6">
    <source>
        <dbReference type="Proteomes" id="UP000013827"/>
    </source>
</evidence>
<dbReference type="PROSITE" id="PS00854">
    <property type="entry name" value="PROTEASOME_BETA_1"/>
    <property type="match status" value="1"/>
</dbReference>